<evidence type="ECO:0000313" key="1">
    <source>
        <dbReference type="EMBL" id="EMY03824.1"/>
    </source>
</evidence>
<dbReference type="Proteomes" id="UP000012329">
    <property type="component" value="Unassembled WGS sequence"/>
</dbReference>
<gene>
    <name evidence="1" type="ORF">LEP1GSC029_1869</name>
</gene>
<sequence>MLAIGPNSYLTKILQPSLYSLLSTSWNLLLGLEQVPFEMR</sequence>
<proteinExistence type="predicted"/>
<organism evidence="1 2">
    <name type="scientific">Leptospira interrogans str. 2002000626</name>
    <dbReference type="NCBI Taxonomy" id="996803"/>
    <lineage>
        <taxon>Bacteria</taxon>
        <taxon>Pseudomonadati</taxon>
        <taxon>Spirochaetota</taxon>
        <taxon>Spirochaetia</taxon>
        <taxon>Leptospirales</taxon>
        <taxon>Leptospiraceae</taxon>
        <taxon>Leptospira</taxon>
    </lineage>
</organism>
<name>A0A829CW53_LEPIR</name>
<protein>
    <submittedName>
        <fullName evidence="1">Uncharacterized protein</fullName>
    </submittedName>
</protein>
<dbReference type="AlphaFoldDB" id="A0A829CW53"/>
<reference evidence="1 2" key="1">
    <citation type="submission" date="2013-02" db="EMBL/GenBank/DDBJ databases">
        <authorList>
            <person name="Harkins D.M."/>
            <person name="Durkin A.S."/>
            <person name="Brinkac L.M."/>
            <person name="Haft D.H."/>
            <person name="Selengut J.D."/>
            <person name="Sanka R."/>
            <person name="DePew J."/>
            <person name="Purushe J."/>
            <person name="Whelen A.C."/>
            <person name="Vinetz J.M."/>
            <person name="Sutton G.G."/>
            <person name="Nierman W.C."/>
            <person name="Fouts D.E."/>
        </authorList>
    </citation>
    <scope>NUCLEOTIDE SEQUENCE [LARGE SCALE GENOMIC DNA]</scope>
    <source>
        <strain evidence="1 2">2002000626</strain>
    </source>
</reference>
<comment type="caution">
    <text evidence="1">The sequence shown here is derived from an EMBL/GenBank/DDBJ whole genome shotgun (WGS) entry which is preliminary data.</text>
</comment>
<evidence type="ECO:0000313" key="2">
    <source>
        <dbReference type="Proteomes" id="UP000012329"/>
    </source>
</evidence>
<dbReference type="EMBL" id="AFJL02000163">
    <property type="protein sequence ID" value="EMY03824.1"/>
    <property type="molecule type" value="Genomic_DNA"/>
</dbReference>
<accession>A0A829CW53</accession>